<proteinExistence type="predicted"/>
<protein>
    <submittedName>
        <fullName evidence="3">Uncharacterized protein</fullName>
    </submittedName>
</protein>
<evidence type="ECO:0000256" key="1">
    <source>
        <dbReference type="SAM" id="MobiDB-lite"/>
    </source>
</evidence>
<sequence>MRSAAFTLFAAGAAAQFTLPPLANFAAVNDDSCGTVAPVITSCYSKFGGSNGMLTADPNAIIGCACCTAGSNLAPAYSGCSSELRPSSSSAAAVYGSLYSVCQLGATCGGSTATATRSGSSSSSRSSGSASASGSSRTITSAPSTRTSASSSPNASGNSQACYDMLDMYSQCVSSTKGFSDLPFQSQAPCYCCSSARNTVTWHDDLDNYAATCAQWASSVETSVYSGMFCAQKWSNFELIVPSSNTPPVASRFASFCHQFSDACDSVATSTGSSSSSRSTSGASSGGSVTGAAQTTTTQTGAAATTTTQGGDATQTRAGAFAGIVALSALFLVL</sequence>
<name>A0A9N9UJP0_9HYPO</name>
<reference evidence="3 4" key="2">
    <citation type="submission" date="2021-10" db="EMBL/GenBank/DDBJ databases">
        <authorList>
            <person name="Piombo E."/>
        </authorList>
    </citation>
    <scope>NUCLEOTIDE SEQUENCE [LARGE SCALE GENOMIC DNA]</scope>
</reference>
<dbReference type="OrthoDB" id="4153189at2759"/>
<feature type="chain" id="PRO_5040421647" evidence="2">
    <location>
        <begin position="16"/>
        <end position="334"/>
    </location>
</feature>
<evidence type="ECO:0000313" key="3">
    <source>
        <dbReference type="EMBL" id="CAG9990116.1"/>
    </source>
</evidence>
<organism evidence="3 4">
    <name type="scientific">Clonostachys byssicola</name>
    <dbReference type="NCBI Taxonomy" id="160290"/>
    <lineage>
        <taxon>Eukaryota</taxon>
        <taxon>Fungi</taxon>
        <taxon>Dikarya</taxon>
        <taxon>Ascomycota</taxon>
        <taxon>Pezizomycotina</taxon>
        <taxon>Sordariomycetes</taxon>
        <taxon>Hypocreomycetidae</taxon>
        <taxon>Hypocreales</taxon>
        <taxon>Bionectriaceae</taxon>
        <taxon>Clonostachys</taxon>
    </lineage>
</organism>
<feature type="compositionally biased region" description="Low complexity" evidence="1">
    <location>
        <begin position="290"/>
        <end position="312"/>
    </location>
</feature>
<evidence type="ECO:0000256" key="2">
    <source>
        <dbReference type="SAM" id="SignalP"/>
    </source>
</evidence>
<dbReference type="AlphaFoldDB" id="A0A9N9UJP0"/>
<gene>
    <name evidence="3" type="ORF">CBYS24578_00012351</name>
</gene>
<accession>A0A9N9UJP0</accession>
<feature type="compositionally biased region" description="Low complexity" evidence="1">
    <location>
        <begin position="271"/>
        <end position="283"/>
    </location>
</feature>
<keyword evidence="4" id="KW-1185">Reference proteome</keyword>
<dbReference type="Proteomes" id="UP000754883">
    <property type="component" value="Unassembled WGS sequence"/>
</dbReference>
<comment type="caution">
    <text evidence="3">The sequence shown here is derived from an EMBL/GenBank/DDBJ whole genome shotgun (WGS) entry which is preliminary data.</text>
</comment>
<reference evidence="4" key="1">
    <citation type="submission" date="2019-06" db="EMBL/GenBank/DDBJ databases">
        <authorList>
            <person name="Broberg M."/>
        </authorList>
    </citation>
    <scope>NUCLEOTIDE SEQUENCE [LARGE SCALE GENOMIC DNA]</scope>
</reference>
<feature type="signal peptide" evidence="2">
    <location>
        <begin position="1"/>
        <end position="15"/>
    </location>
</feature>
<evidence type="ECO:0000313" key="4">
    <source>
        <dbReference type="Proteomes" id="UP000754883"/>
    </source>
</evidence>
<keyword evidence="2" id="KW-0732">Signal</keyword>
<feature type="region of interest" description="Disordered" evidence="1">
    <location>
        <begin position="271"/>
        <end position="312"/>
    </location>
</feature>
<dbReference type="EMBL" id="CABFNO020001469">
    <property type="protein sequence ID" value="CAG9990116.1"/>
    <property type="molecule type" value="Genomic_DNA"/>
</dbReference>
<feature type="region of interest" description="Disordered" evidence="1">
    <location>
        <begin position="115"/>
        <end position="156"/>
    </location>
</feature>